<name>A0ABM7VFJ1_9BACT</name>
<organism evidence="1 2">
    <name type="scientific">Persicobacter psychrovividus</name>
    <dbReference type="NCBI Taxonomy" id="387638"/>
    <lineage>
        <taxon>Bacteria</taxon>
        <taxon>Pseudomonadati</taxon>
        <taxon>Bacteroidota</taxon>
        <taxon>Cytophagia</taxon>
        <taxon>Cytophagales</taxon>
        <taxon>Persicobacteraceae</taxon>
        <taxon>Persicobacter</taxon>
    </lineage>
</organism>
<evidence type="ECO:0000313" key="1">
    <source>
        <dbReference type="EMBL" id="BDC99625.1"/>
    </source>
</evidence>
<keyword evidence="2" id="KW-1185">Reference proteome</keyword>
<accession>A0ABM7VFJ1</accession>
<evidence type="ECO:0000313" key="2">
    <source>
        <dbReference type="Proteomes" id="UP001354989"/>
    </source>
</evidence>
<dbReference type="RefSeq" id="WP_332918876.1">
    <property type="nucleotide sequence ID" value="NZ_AP025292.1"/>
</dbReference>
<sequence length="299" mass="33993">MKKLLLGLLPFLFWACSEEKPNTKDLDAEFEAQQTTSAPSVSQEAISGIIQQIPSPLEISFLLKDQGIKYDNQFLNDPKAISNYNSDFQKAINLGIYGADLGYTNIYEQNQDAVYYLQSIQKLSEGLNIGQFFNFQEIRRLATNSSNLDSLLLTTTRNYNSINEYLQKKQRANLSVLLLTGGWLEALHITTQVAQQNPSNQGLVDKIGEQKLVLDQVKLLLDFYKNSDPNIGQLRKDFEPLVQAFNKVDFIYTYKEPEMKEVDGEMVIIDNSTTEIKITPEILEEIKSETTKIRSIVTK</sequence>
<reference evidence="1 2" key="1">
    <citation type="submission" date="2021-12" db="EMBL/GenBank/DDBJ databases">
        <title>Genome sequencing of bacteria with rrn-lacking chromosome and rrn-plasmid.</title>
        <authorList>
            <person name="Anda M."/>
            <person name="Iwasaki W."/>
        </authorList>
    </citation>
    <scope>NUCLEOTIDE SEQUENCE [LARGE SCALE GENOMIC DNA]</scope>
    <source>
        <strain evidence="1 2">NBRC 101262</strain>
    </source>
</reference>
<gene>
    <name evidence="1" type="ORF">PEPS_19060</name>
</gene>
<protein>
    <submittedName>
        <fullName evidence="1">Uncharacterized protein</fullName>
    </submittedName>
</protein>
<proteinExistence type="predicted"/>
<dbReference type="Proteomes" id="UP001354989">
    <property type="component" value="Chromosome"/>
</dbReference>
<dbReference type="EMBL" id="AP025292">
    <property type="protein sequence ID" value="BDC99625.1"/>
    <property type="molecule type" value="Genomic_DNA"/>
</dbReference>